<evidence type="ECO:0000313" key="1">
    <source>
        <dbReference type="EMBL" id="MFD2232785.1"/>
    </source>
</evidence>
<reference evidence="2" key="1">
    <citation type="journal article" date="2019" name="Int. J. Syst. Evol. Microbiol.">
        <title>The Global Catalogue of Microorganisms (GCM) 10K type strain sequencing project: providing services to taxonomists for standard genome sequencing and annotation.</title>
        <authorList>
            <consortium name="The Broad Institute Genomics Platform"/>
            <consortium name="The Broad Institute Genome Sequencing Center for Infectious Disease"/>
            <person name="Wu L."/>
            <person name="Ma J."/>
        </authorList>
    </citation>
    <scope>NUCLEOTIDE SEQUENCE [LARGE SCALE GENOMIC DNA]</scope>
    <source>
        <strain evidence="2">KCTC 15012</strain>
    </source>
</reference>
<dbReference type="InterPro" id="IPR008822">
    <property type="entry name" value="Endonuclease_RusA-like"/>
</dbReference>
<protein>
    <submittedName>
        <fullName evidence="1">RusA family crossover junction endodeoxyribonuclease</fullName>
    </submittedName>
</protein>
<proteinExistence type="predicted"/>
<dbReference type="Proteomes" id="UP001597296">
    <property type="component" value="Unassembled WGS sequence"/>
</dbReference>
<dbReference type="EMBL" id="JBHUIY010000004">
    <property type="protein sequence ID" value="MFD2232785.1"/>
    <property type="molecule type" value="Genomic_DNA"/>
</dbReference>
<keyword evidence="2" id="KW-1185">Reference proteome</keyword>
<dbReference type="RefSeq" id="WP_377314415.1">
    <property type="nucleotide sequence ID" value="NZ_JBHUIY010000004.1"/>
</dbReference>
<dbReference type="SUPFAM" id="SSF103084">
    <property type="entry name" value="Holliday junction resolvase RusA"/>
    <property type="match status" value="1"/>
</dbReference>
<evidence type="ECO:0000313" key="2">
    <source>
        <dbReference type="Proteomes" id="UP001597296"/>
    </source>
</evidence>
<organism evidence="1 2">
    <name type="scientific">Phaeospirillum tilakii</name>
    <dbReference type="NCBI Taxonomy" id="741673"/>
    <lineage>
        <taxon>Bacteria</taxon>
        <taxon>Pseudomonadati</taxon>
        <taxon>Pseudomonadota</taxon>
        <taxon>Alphaproteobacteria</taxon>
        <taxon>Rhodospirillales</taxon>
        <taxon>Rhodospirillaceae</taxon>
        <taxon>Phaeospirillum</taxon>
    </lineage>
</organism>
<sequence length="126" mass="14381">MPDTPTPEVRLVIHGEPASKANSRRIVPRGKRFASIKSDKALGWLERAEGEIPRPDRLPFPGGEVVAFIAIYYATHRPDLDESLVLDFLQGRVYANDRQVRERHTYHFIDRDNPRVEVVVRPRAAA</sequence>
<dbReference type="Gene3D" id="3.30.1330.70">
    <property type="entry name" value="Holliday junction resolvase RusA"/>
    <property type="match status" value="1"/>
</dbReference>
<dbReference type="InterPro" id="IPR036614">
    <property type="entry name" value="RusA-like_sf"/>
</dbReference>
<gene>
    <name evidence="1" type="ORF">ACFSNB_03100</name>
</gene>
<name>A0ABW5C6M8_9PROT</name>
<comment type="caution">
    <text evidence="1">The sequence shown here is derived from an EMBL/GenBank/DDBJ whole genome shotgun (WGS) entry which is preliminary data.</text>
</comment>
<dbReference type="Pfam" id="PF05866">
    <property type="entry name" value="RusA"/>
    <property type="match status" value="1"/>
</dbReference>
<accession>A0ABW5C6M8</accession>